<comment type="caution">
    <text evidence="12">The sequence shown here is derived from an EMBL/GenBank/DDBJ whole genome shotgun (WGS) entry which is preliminary data.</text>
</comment>
<keyword evidence="5" id="KW-0547">Nucleotide-binding</keyword>
<dbReference type="SMART" id="SM00382">
    <property type="entry name" value="AAA"/>
    <property type="match status" value="2"/>
</dbReference>
<evidence type="ECO:0000259" key="11">
    <source>
        <dbReference type="PROSITE" id="PS50929"/>
    </source>
</evidence>
<keyword evidence="3" id="KW-0813">Transport</keyword>
<dbReference type="FunFam" id="1.20.1560.10:FF:000009">
    <property type="entry name" value="ABC transporter B family member 1"/>
    <property type="match status" value="1"/>
</dbReference>
<dbReference type="Gene3D" id="3.40.50.300">
    <property type="entry name" value="P-loop containing nucleotide triphosphate hydrolases"/>
    <property type="match status" value="2"/>
</dbReference>
<evidence type="ECO:0000313" key="12">
    <source>
        <dbReference type="EMBL" id="PAV61273.1"/>
    </source>
</evidence>
<feature type="transmembrane region" description="Helical" evidence="9">
    <location>
        <begin position="819"/>
        <end position="837"/>
    </location>
</feature>
<feature type="transmembrane region" description="Helical" evidence="9">
    <location>
        <begin position="90"/>
        <end position="112"/>
    </location>
</feature>
<feature type="domain" description="ABC transmembrane type-1" evidence="11">
    <location>
        <begin position="699"/>
        <end position="985"/>
    </location>
</feature>
<gene>
    <name evidence="12" type="ORF">WR25_13784</name>
</gene>
<dbReference type="Proteomes" id="UP000218231">
    <property type="component" value="Unassembled WGS sequence"/>
</dbReference>
<proteinExistence type="inferred from homology"/>
<feature type="transmembrane region" description="Helical" evidence="9">
    <location>
        <begin position="696"/>
        <end position="718"/>
    </location>
</feature>
<evidence type="ECO:0000256" key="9">
    <source>
        <dbReference type="SAM" id="Phobius"/>
    </source>
</evidence>
<dbReference type="CDD" id="cd03249">
    <property type="entry name" value="ABC_MTABC3_MDL1_MDL2"/>
    <property type="match status" value="2"/>
</dbReference>
<evidence type="ECO:0000256" key="2">
    <source>
        <dbReference type="ARBA" id="ARBA00007577"/>
    </source>
</evidence>
<evidence type="ECO:0000256" key="4">
    <source>
        <dbReference type="ARBA" id="ARBA00022692"/>
    </source>
</evidence>
<dbReference type="AlphaFoldDB" id="A0A2A2JHT2"/>
<dbReference type="PROSITE" id="PS50893">
    <property type="entry name" value="ABC_TRANSPORTER_2"/>
    <property type="match status" value="2"/>
</dbReference>
<evidence type="ECO:0000313" key="13">
    <source>
        <dbReference type="Proteomes" id="UP000218231"/>
    </source>
</evidence>
<comment type="similarity">
    <text evidence="2">Belongs to the ABC transporter superfamily. ABCB family. Multidrug resistance exporter (TC 3.A.1.201) subfamily.</text>
</comment>
<keyword evidence="8 9" id="KW-0472">Membrane</keyword>
<name>A0A2A2JHT2_9BILA</name>
<evidence type="ECO:0000256" key="5">
    <source>
        <dbReference type="ARBA" id="ARBA00022741"/>
    </source>
</evidence>
<feature type="domain" description="ABC transporter" evidence="10">
    <location>
        <begin position="364"/>
        <end position="600"/>
    </location>
</feature>
<dbReference type="Gene3D" id="1.20.1560.10">
    <property type="entry name" value="ABC transporter type 1, transmembrane domain"/>
    <property type="match status" value="1"/>
</dbReference>
<dbReference type="STRING" id="2018661.A0A2A2JHT2"/>
<keyword evidence="13" id="KW-1185">Reference proteome</keyword>
<feature type="transmembrane region" description="Helical" evidence="9">
    <location>
        <begin position="919"/>
        <end position="939"/>
    </location>
</feature>
<dbReference type="FunFam" id="3.40.50.300:FF:000916">
    <property type="entry name" value="ABC transporter B family member 9"/>
    <property type="match status" value="1"/>
</dbReference>
<dbReference type="Pfam" id="PF00664">
    <property type="entry name" value="ABC_membrane"/>
    <property type="match status" value="2"/>
</dbReference>
<evidence type="ECO:0000256" key="1">
    <source>
        <dbReference type="ARBA" id="ARBA00004141"/>
    </source>
</evidence>
<dbReference type="GO" id="GO:0090374">
    <property type="term" value="P:oligopeptide export from mitochondrion"/>
    <property type="evidence" value="ECO:0007669"/>
    <property type="project" value="TreeGrafter"/>
</dbReference>
<feature type="transmembrane region" description="Helical" evidence="9">
    <location>
        <begin position="300"/>
        <end position="318"/>
    </location>
</feature>
<dbReference type="GO" id="GO:0005743">
    <property type="term" value="C:mitochondrial inner membrane"/>
    <property type="evidence" value="ECO:0007669"/>
    <property type="project" value="TreeGrafter"/>
</dbReference>
<evidence type="ECO:0000256" key="7">
    <source>
        <dbReference type="ARBA" id="ARBA00022989"/>
    </source>
</evidence>
<feature type="domain" description="ABC transporter" evidence="10">
    <location>
        <begin position="1019"/>
        <end position="1257"/>
    </location>
</feature>
<dbReference type="GO" id="GO:0015421">
    <property type="term" value="F:ABC-type oligopeptide transporter activity"/>
    <property type="evidence" value="ECO:0007669"/>
    <property type="project" value="TreeGrafter"/>
</dbReference>
<dbReference type="GO" id="GO:0005524">
    <property type="term" value="F:ATP binding"/>
    <property type="evidence" value="ECO:0007669"/>
    <property type="project" value="UniProtKB-KW"/>
</dbReference>
<keyword evidence="6" id="KW-0067">ATP-binding</keyword>
<feature type="transmembrane region" description="Helical" evidence="9">
    <location>
        <begin position="264"/>
        <end position="288"/>
    </location>
</feature>
<organism evidence="12 13">
    <name type="scientific">Diploscapter pachys</name>
    <dbReference type="NCBI Taxonomy" id="2018661"/>
    <lineage>
        <taxon>Eukaryota</taxon>
        <taxon>Metazoa</taxon>
        <taxon>Ecdysozoa</taxon>
        <taxon>Nematoda</taxon>
        <taxon>Chromadorea</taxon>
        <taxon>Rhabditida</taxon>
        <taxon>Rhabditina</taxon>
        <taxon>Rhabditomorpha</taxon>
        <taxon>Rhabditoidea</taxon>
        <taxon>Rhabditidae</taxon>
        <taxon>Diploscapter</taxon>
    </lineage>
</organism>
<keyword evidence="4 9" id="KW-0812">Transmembrane</keyword>
<dbReference type="FunFam" id="3.40.50.300:FF:002283">
    <property type="entry name" value="p-GlycoProtein related"/>
    <property type="match status" value="1"/>
</dbReference>
<sequence length="1280" mass="142069">MTADKEDLPCNGLPLSEIKEPANYENHNEKATLLDETAKERFPFVSIIMGDISQNFIDAVILSFANSSASGYNERMDDFNNKVIHNCLKYVYLGCIIFVAACIQEASFLLVCENMVNRLRRHFFKAIMRQDIAWFDKNQSGSLGTKLFDNIERVKEGTGDKIGLMFQFTSQFIGGFIVAFTYDWVLTLCMCAFSPLMICCGAFISKIMASASTEEAKNYAKAGAIAEEALTSSRTVMSFNAQKYESDRYDRALKVSEKIGIKKTLLVGVGLAITFLVIFSSYCFAFYMGTNFVHSGRLQGGTVMTVFFAVMMGSMAMGHATQQFGVLGAALGAAGALYEIIDRTPDIDSYSEEGKKPKEVRGEIQVSNLRFSYPTRPEVEVLKGLNFTVEQGQTVALVGSSGCGKSTVVSLLLHYYDPDSGDILIDGIPIKQLNIEHLRNIVGVVSQEPQLFSTTIEENIRYGREDVTTSQITDALRKANAYDFVKEFPDGLKTLVGDRGAQMSGGQKQRIAIARALVRNPKILLLDEATSALDAESESIVQEALENASKNRTTLVVAHRLSTIKNADKIVAIKDGEVVEIGTHQELLAKKGFYYELVNAQVFVDVDDEKPKLDRMASSPGSVTRRRTSSIHDEIRRLKSQTSGGLTNREVLDENANALKRPEKDLERLKRDLEEEGAAKANLFRILKYAKPESPYLMIATIAAIVQGGVFPVFSLFFSQIIEVFSLTGDELLREGHFWSLMFLVLAVVTASTMFFQATFYGIAAEKLTLRLRSKVFRNVMRMDGTYFDNPCHSPGKISTRLSSDAPTIKAAIDYRIGGVFNSVISVAIGLIIAFYYCWQMAFLVTLISPLLGVSHSIHMKYMSGKANKDAKEMENSGKIALEAIENIRTVQALTLQKRLHEKFCHHLERPHRNNRQKAFFQVFLYGFAASIFFFIYAASFRFGVYLIVKSIVSNPMNVLRTLFAISFSAGSLGQVAAYFGEYAKATFAAGLIFKMLEEEPLIDGVTNRGKKPTINGAIEFLKVFFRYPERQDVTVLQGLDLSVNPGETLAIVGSSGCGKSTCISLLERFYDPFDGSIKIDGEDLREINPTYLRSHMALVSQEPILSDTSIRNNIVYGLPEKSISETQIIEAATQANIHEFISQLPEGYDTRVGDKGVQLSGGQKQRIAISRALVRNPKVLLLDEATSALDTESEKIVQEALDNARVGRTCIVVAHRLATIVNASKIMVLKGGQVVEQGTHNDLIQKKGAYWALTQKQTIKKDLDSPPHRIEENKINEER</sequence>
<keyword evidence="7 9" id="KW-1133">Transmembrane helix</keyword>
<evidence type="ECO:0000256" key="8">
    <source>
        <dbReference type="ARBA" id="ARBA00023136"/>
    </source>
</evidence>
<dbReference type="InterPro" id="IPR036640">
    <property type="entry name" value="ABC1_TM_sf"/>
</dbReference>
<comment type="subcellular location">
    <subcellularLocation>
        <location evidence="1">Membrane</location>
        <topology evidence="1">Multi-pass membrane protein</topology>
    </subcellularLocation>
</comment>
<feature type="transmembrane region" description="Helical" evidence="9">
    <location>
        <begin position="185"/>
        <end position="204"/>
    </location>
</feature>
<protein>
    <submittedName>
        <fullName evidence="12">Uncharacterized protein</fullName>
    </submittedName>
</protein>
<evidence type="ECO:0000256" key="3">
    <source>
        <dbReference type="ARBA" id="ARBA00022448"/>
    </source>
</evidence>
<dbReference type="PANTHER" id="PTHR43394:SF27">
    <property type="entry name" value="ATP-DEPENDENT TRANSLOCASE ABCB1-LIKE"/>
    <property type="match status" value="1"/>
</dbReference>
<dbReference type="PROSITE" id="PS50929">
    <property type="entry name" value="ABC_TM1F"/>
    <property type="match status" value="2"/>
</dbReference>
<dbReference type="InterPro" id="IPR017871">
    <property type="entry name" value="ABC_transporter-like_CS"/>
</dbReference>
<dbReference type="InterPro" id="IPR003439">
    <property type="entry name" value="ABC_transporter-like_ATP-bd"/>
</dbReference>
<evidence type="ECO:0000256" key="6">
    <source>
        <dbReference type="ARBA" id="ARBA00022840"/>
    </source>
</evidence>
<dbReference type="SUPFAM" id="SSF52540">
    <property type="entry name" value="P-loop containing nucleoside triphosphate hydrolases"/>
    <property type="match status" value="2"/>
</dbReference>
<dbReference type="CDD" id="cd18578">
    <property type="entry name" value="ABC_6TM_Pgp_ABCB1_D2_like"/>
    <property type="match status" value="1"/>
</dbReference>
<dbReference type="Pfam" id="PF00005">
    <property type="entry name" value="ABC_tran"/>
    <property type="match status" value="2"/>
</dbReference>
<feature type="transmembrane region" description="Helical" evidence="9">
    <location>
        <begin position="738"/>
        <end position="764"/>
    </location>
</feature>
<dbReference type="InterPro" id="IPR003593">
    <property type="entry name" value="AAA+_ATPase"/>
</dbReference>
<accession>A0A2A2JHT2</accession>
<dbReference type="SUPFAM" id="SSF90123">
    <property type="entry name" value="ABC transporter transmembrane region"/>
    <property type="match status" value="2"/>
</dbReference>
<dbReference type="PANTHER" id="PTHR43394">
    <property type="entry name" value="ATP-DEPENDENT PERMEASE MDL1, MITOCHONDRIAL"/>
    <property type="match status" value="1"/>
</dbReference>
<evidence type="ECO:0000259" key="10">
    <source>
        <dbReference type="PROSITE" id="PS50893"/>
    </source>
</evidence>
<dbReference type="OrthoDB" id="6500128at2759"/>
<dbReference type="EMBL" id="LIAE01010420">
    <property type="protein sequence ID" value="PAV61273.1"/>
    <property type="molecule type" value="Genomic_DNA"/>
</dbReference>
<dbReference type="InterPro" id="IPR027417">
    <property type="entry name" value="P-loop_NTPase"/>
</dbReference>
<feature type="domain" description="ABC transmembrane type-1" evidence="11">
    <location>
        <begin position="44"/>
        <end position="329"/>
    </location>
</feature>
<feature type="transmembrane region" description="Helical" evidence="9">
    <location>
        <begin position="162"/>
        <end position="179"/>
    </location>
</feature>
<dbReference type="GO" id="GO:0016887">
    <property type="term" value="F:ATP hydrolysis activity"/>
    <property type="evidence" value="ECO:0007669"/>
    <property type="project" value="InterPro"/>
</dbReference>
<dbReference type="PROSITE" id="PS00211">
    <property type="entry name" value="ABC_TRANSPORTER_1"/>
    <property type="match status" value="2"/>
</dbReference>
<dbReference type="CDD" id="cd18577">
    <property type="entry name" value="ABC_6TM_Pgp_ABCB1_D1_like"/>
    <property type="match status" value="1"/>
</dbReference>
<dbReference type="InterPro" id="IPR039421">
    <property type="entry name" value="Type_1_exporter"/>
</dbReference>
<reference evidence="12 13" key="1">
    <citation type="journal article" date="2017" name="Curr. Biol.">
        <title>Genome architecture and evolution of a unichromosomal asexual nematode.</title>
        <authorList>
            <person name="Fradin H."/>
            <person name="Zegar C."/>
            <person name="Gutwein M."/>
            <person name="Lucas J."/>
            <person name="Kovtun M."/>
            <person name="Corcoran D."/>
            <person name="Baugh L.R."/>
            <person name="Kiontke K."/>
            <person name="Gunsalus K."/>
            <person name="Fitch D.H."/>
            <person name="Piano F."/>
        </authorList>
    </citation>
    <scope>NUCLEOTIDE SEQUENCE [LARGE SCALE GENOMIC DNA]</scope>
    <source>
        <strain evidence="12">PF1309</strain>
    </source>
</reference>
<dbReference type="InterPro" id="IPR011527">
    <property type="entry name" value="ABC1_TM_dom"/>
</dbReference>